<evidence type="ECO:0000313" key="2">
    <source>
        <dbReference type="EMBL" id="KAL0331610.1"/>
    </source>
</evidence>
<organism evidence="2">
    <name type="scientific">Sesamum angustifolium</name>
    <dbReference type="NCBI Taxonomy" id="2727405"/>
    <lineage>
        <taxon>Eukaryota</taxon>
        <taxon>Viridiplantae</taxon>
        <taxon>Streptophyta</taxon>
        <taxon>Embryophyta</taxon>
        <taxon>Tracheophyta</taxon>
        <taxon>Spermatophyta</taxon>
        <taxon>Magnoliopsida</taxon>
        <taxon>eudicotyledons</taxon>
        <taxon>Gunneridae</taxon>
        <taxon>Pentapetalae</taxon>
        <taxon>asterids</taxon>
        <taxon>lamiids</taxon>
        <taxon>Lamiales</taxon>
        <taxon>Pedaliaceae</taxon>
        <taxon>Sesamum</taxon>
    </lineage>
</organism>
<sequence length="269" mass="29965">MPLRPLSGGIERLPAWTFPGKKGLRQGDPMSPALFLLCMEYFSRLIKRSTTNSDFNFHPKCEKLKITHLLFADDLMLFSRGDLPSIRILMECLQEFRDVSGLAVNNAKSNIFTAGIQNDTLDEALAMTDFARGHMPVRYLGIPLAAQRLSVTDYSPLVDQIAGFFANGRPSPYLSPAGWSLSAPFYREWSAFGSKSSLSQWQSLRRSTVCAGPSYGILSVHRWHGGYLPSKGGRRFGCSTYPILERCSPCPSLMEHSLQGRYLMGQVGQ</sequence>
<reference evidence="2" key="1">
    <citation type="submission" date="2020-06" db="EMBL/GenBank/DDBJ databases">
        <authorList>
            <person name="Li T."/>
            <person name="Hu X."/>
            <person name="Zhang T."/>
            <person name="Song X."/>
            <person name="Zhang H."/>
            <person name="Dai N."/>
            <person name="Sheng W."/>
            <person name="Hou X."/>
            <person name="Wei L."/>
        </authorList>
    </citation>
    <scope>NUCLEOTIDE SEQUENCE</scope>
    <source>
        <strain evidence="2">G01</strain>
        <tissue evidence="2">Leaf</tissue>
    </source>
</reference>
<dbReference type="Pfam" id="PF00078">
    <property type="entry name" value="RVT_1"/>
    <property type="match status" value="1"/>
</dbReference>
<dbReference type="AlphaFoldDB" id="A0AAW2MJS2"/>
<dbReference type="EMBL" id="JACGWK010000010">
    <property type="protein sequence ID" value="KAL0331610.1"/>
    <property type="molecule type" value="Genomic_DNA"/>
</dbReference>
<feature type="domain" description="Reverse transcriptase" evidence="1">
    <location>
        <begin position="1"/>
        <end position="144"/>
    </location>
</feature>
<evidence type="ECO:0000259" key="1">
    <source>
        <dbReference type="PROSITE" id="PS50878"/>
    </source>
</evidence>
<name>A0AAW2MJS2_9LAMI</name>
<reference evidence="2" key="2">
    <citation type="journal article" date="2024" name="Plant">
        <title>Genomic evolution and insights into agronomic trait innovations of Sesamum species.</title>
        <authorList>
            <person name="Miao H."/>
            <person name="Wang L."/>
            <person name="Qu L."/>
            <person name="Liu H."/>
            <person name="Sun Y."/>
            <person name="Le M."/>
            <person name="Wang Q."/>
            <person name="Wei S."/>
            <person name="Zheng Y."/>
            <person name="Lin W."/>
            <person name="Duan Y."/>
            <person name="Cao H."/>
            <person name="Xiong S."/>
            <person name="Wang X."/>
            <person name="Wei L."/>
            <person name="Li C."/>
            <person name="Ma Q."/>
            <person name="Ju M."/>
            <person name="Zhao R."/>
            <person name="Li G."/>
            <person name="Mu C."/>
            <person name="Tian Q."/>
            <person name="Mei H."/>
            <person name="Zhang T."/>
            <person name="Gao T."/>
            <person name="Zhang H."/>
        </authorList>
    </citation>
    <scope>NUCLEOTIDE SEQUENCE</scope>
    <source>
        <strain evidence="2">G01</strain>
    </source>
</reference>
<dbReference type="PANTHER" id="PTHR33116">
    <property type="entry name" value="REVERSE TRANSCRIPTASE ZINC-BINDING DOMAIN-CONTAINING PROTEIN-RELATED-RELATED"/>
    <property type="match status" value="1"/>
</dbReference>
<dbReference type="PANTHER" id="PTHR33116:SF80">
    <property type="entry name" value="REVERSE TRANSCRIPTASE ZINC-BINDING DOMAIN-CONTAINING PROTEIN"/>
    <property type="match status" value="1"/>
</dbReference>
<accession>A0AAW2MJS2</accession>
<comment type="caution">
    <text evidence="2">The sequence shown here is derived from an EMBL/GenBank/DDBJ whole genome shotgun (WGS) entry which is preliminary data.</text>
</comment>
<gene>
    <name evidence="2" type="ORF">Sangu_1706500</name>
</gene>
<protein>
    <recommendedName>
        <fullName evidence="1">Reverse transcriptase domain-containing protein</fullName>
    </recommendedName>
</protein>
<dbReference type="PROSITE" id="PS50878">
    <property type="entry name" value="RT_POL"/>
    <property type="match status" value="1"/>
</dbReference>
<proteinExistence type="predicted"/>
<dbReference type="InterPro" id="IPR000477">
    <property type="entry name" value="RT_dom"/>
</dbReference>